<name>A0A9D2D4B2_9FIRM</name>
<evidence type="ECO:0000313" key="2">
    <source>
        <dbReference type="Proteomes" id="UP000824024"/>
    </source>
</evidence>
<reference evidence="1" key="1">
    <citation type="journal article" date="2021" name="PeerJ">
        <title>Extensive microbial diversity within the chicken gut microbiome revealed by metagenomics and culture.</title>
        <authorList>
            <person name="Gilroy R."/>
            <person name="Ravi A."/>
            <person name="Getino M."/>
            <person name="Pursley I."/>
            <person name="Horton D.L."/>
            <person name="Alikhan N.F."/>
            <person name="Baker D."/>
            <person name="Gharbi K."/>
            <person name="Hall N."/>
            <person name="Watson M."/>
            <person name="Adriaenssens E.M."/>
            <person name="Foster-Nyarko E."/>
            <person name="Jarju S."/>
            <person name="Secka A."/>
            <person name="Antonio M."/>
            <person name="Oren A."/>
            <person name="Chaudhuri R.R."/>
            <person name="La Ragione R."/>
            <person name="Hildebrand F."/>
            <person name="Pallen M.J."/>
        </authorList>
    </citation>
    <scope>NUCLEOTIDE SEQUENCE</scope>
    <source>
        <strain evidence="1">CHK192-9172</strain>
    </source>
</reference>
<evidence type="ECO:0000313" key="1">
    <source>
        <dbReference type="EMBL" id="HIZ08313.1"/>
    </source>
</evidence>
<dbReference type="Proteomes" id="UP000824024">
    <property type="component" value="Unassembled WGS sequence"/>
</dbReference>
<sequence length="168" mass="19453">MTVFEISDIKYFMGRLLGSPMFDHFLLTEAHICAGITYTLDGHINDSFYSEDDLETLRLQGLSYLPFSFLRSTCFDMIKGKNTPVSFRFVFMLSPENTAHTLARSQSSFRPEDISGMFLNINYRNGRLQCTTGISYQLFSPDKTLEYEWDDLAEKFFRKNQIAVEKSL</sequence>
<protein>
    <submittedName>
        <fullName evidence="1">Uncharacterized protein</fullName>
    </submittedName>
</protein>
<gene>
    <name evidence="1" type="ORF">IAA08_10325</name>
</gene>
<dbReference type="InterPro" id="IPR043779">
    <property type="entry name" value="DUF5721"/>
</dbReference>
<organism evidence="1 2">
    <name type="scientific">Candidatus Eubacterium avistercoris</name>
    <dbReference type="NCBI Taxonomy" id="2838567"/>
    <lineage>
        <taxon>Bacteria</taxon>
        <taxon>Bacillati</taxon>
        <taxon>Bacillota</taxon>
        <taxon>Clostridia</taxon>
        <taxon>Eubacteriales</taxon>
        <taxon>Eubacteriaceae</taxon>
        <taxon>Eubacterium</taxon>
    </lineage>
</organism>
<reference evidence="1" key="2">
    <citation type="submission" date="2021-04" db="EMBL/GenBank/DDBJ databases">
        <authorList>
            <person name="Gilroy R."/>
        </authorList>
    </citation>
    <scope>NUCLEOTIDE SEQUENCE</scope>
    <source>
        <strain evidence="1">CHK192-9172</strain>
    </source>
</reference>
<accession>A0A9D2D4B2</accession>
<proteinExistence type="predicted"/>
<comment type="caution">
    <text evidence="1">The sequence shown here is derived from an EMBL/GenBank/DDBJ whole genome shotgun (WGS) entry which is preliminary data.</text>
</comment>
<dbReference type="EMBL" id="DXCH01000279">
    <property type="protein sequence ID" value="HIZ08313.1"/>
    <property type="molecule type" value="Genomic_DNA"/>
</dbReference>
<dbReference type="AlphaFoldDB" id="A0A9D2D4B2"/>
<dbReference type="Pfam" id="PF18988">
    <property type="entry name" value="DUF5721"/>
    <property type="match status" value="1"/>
</dbReference>